<dbReference type="EMBL" id="JPLY01000001">
    <property type="protein sequence ID" value="KFC23208.1"/>
    <property type="molecule type" value="Genomic_DNA"/>
</dbReference>
<evidence type="ECO:0000313" key="2">
    <source>
        <dbReference type="Proteomes" id="UP000028623"/>
    </source>
</evidence>
<dbReference type="Proteomes" id="UP000028623">
    <property type="component" value="Unassembled WGS sequence"/>
</dbReference>
<dbReference type="RefSeq" id="WP_034972929.1">
    <property type="nucleotide sequence ID" value="NZ_FOFI01000002.1"/>
</dbReference>
<dbReference type="AlphaFoldDB" id="A0A085BL63"/>
<accession>A0A085BL63</accession>
<reference evidence="1 2" key="1">
    <citation type="submission" date="2014-07" db="EMBL/GenBank/DDBJ databases">
        <title>Epilithonimonas lactis LMG 22401 Genome.</title>
        <authorList>
            <person name="Pipes S.E."/>
            <person name="Stropko S.J."/>
        </authorList>
    </citation>
    <scope>NUCLEOTIDE SEQUENCE [LARGE SCALE GENOMIC DNA]</scope>
    <source>
        <strain evidence="1 2">LMG 24401</strain>
    </source>
</reference>
<evidence type="ECO:0000313" key="1">
    <source>
        <dbReference type="EMBL" id="KFC23208.1"/>
    </source>
</evidence>
<name>A0A085BL63_9FLAO</name>
<gene>
    <name evidence="1" type="ORF">IO89_01020</name>
</gene>
<comment type="caution">
    <text evidence="1">The sequence shown here is derived from an EMBL/GenBank/DDBJ whole genome shotgun (WGS) entry which is preliminary data.</text>
</comment>
<proteinExistence type="predicted"/>
<keyword evidence="2" id="KW-1185">Reference proteome</keyword>
<protein>
    <submittedName>
        <fullName evidence="1">Uncharacterized protein</fullName>
    </submittedName>
</protein>
<sequence>MYFQTIFYPNPKGRKLFENFIKITPLRVGEIILMKFFSQIWLIKQIFIDTILSFRVFDKACFYVESAARLEWKSFFASSQVLFRLKSSGKKDWERKAD</sequence>
<organism evidence="1 2">
    <name type="scientific">Epilithonimonas lactis</name>
    <dbReference type="NCBI Taxonomy" id="421072"/>
    <lineage>
        <taxon>Bacteria</taxon>
        <taxon>Pseudomonadati</taxon>
        <taxon>Bacteroidota</taxon>
        <taxon>Flavobacteriia</taxon>
        <taxon>Flavobacteriales</taxon>
        <taxon>Weeksellaceae</taxon>
        <taxon>Chryseobacterium group</taxon>
        <taxon>Epilithonimonas</taxon>
    </lineage>
</organism>